<dbReference type="HOGENOM" id="CLU_007100_6_3_3"/>
<evidence type="ECO:0000256" key="2">
    <source>
        <dbReference type="ARBA" id="ARBA00022692"/>
    </source>
</evidence>
<evidence type="ECO:0000259" key="9">
    <source>
        <dbReference type="Pfam" id="PF00662"/>
    </source>
</evidence>
<evidence type="ECO:0000256" key="6">
    <source>
        <dbReference type="RuleBase" id="RU000320"/>
    </source>
</evidence>
<protein>
    <submittedName>
        <fullName evidence="10">NAD(P)H-quinone oxidoreductase subunit F</fullName>
        <ecNumber evidence="10">1.6.5.3</ecNumber>
    </submittedName>
</protein>
<dbReference type="InterPro" id="IPR003945">
    <property type="entry name" value="NU5C-like"/>
</dbReference>
<feature type="transmembrane region" description="Helical" evidence="7">
    <location>
        <begin position="92"/>
        <end position="112"/>
    </location>
</feature>
<dbReference type="Pfam" id="PF00361">
    <property type="entry name" value="Proton_antipo_M"/>
    <property type="match status" value="1"/>
</dbReference>
<evidence type="ECO:0000256" key="7">
    <source>
        <dbReference type="SAM" id="Phobius"/>
    </source>
</evidence>
<dbReference type="InterPro" id="IPR001750">
    <property type="entry name" value="ND/Mrp_TM"/>
</dbReference>
<feature type="transmembrane region" description="Helical" evidence="7">
    <location>
        <begin position="145"/>
        <end position="166"/>
    </location>
</feature>
<keyword evidence="10" id="KW-0560">Oxidoreductase</keyword>
<feature type="transmembrane region" description="Helical" evidence="7">
    <location>
        <begin position="278"/>
        <end position="305"/>
    </location>
</feature>
<feature type="transmembrane region" description="Helical" evidence="7">
    <location>
        <begin position="178"/>
        <end position="199"/>
    </location>
</feature>
<evidence type="ECO:0000256" key="5">
    <source>
        <dbReference type="ARBA" id="ARBA00025624"/>
    </source>
</evidence>
<dbReference type="AlphaFoldDB" id="U5QNS9"/>
<feature type="domain" description="NADH-Ubiquinone oxidoreductase (complex I) chain 5 N-terminal" evidence="9">
    <location>
        <begin position="74"/>
        <end position="124"/>
    </location>
</feature>
<dbReference type="PATRIC" id="fig|1183438.3.peg.4271"/>
<feature type="domain" description="NADH:quinone oxidoreductase/Mrp antiporter transmembrane" evidence="8">
    <location>
        <begin position="140"/>
        <end position="426"/>
    </location>
</feature>
<keyword evidence="3 7" id="KW-1133">Transmembrane helix</keyword>
<feature type="transmembrane region" description="Helical" evidence="7">
    <location>
        <begin position="12"/>
        <end position="29"/>
    </location>
</feature>
<dbReference type="NCBIfam" id="NF005633">
    <property type="entry name" value="PRK07390.1"/>
    <property type="match status" value="1"/>
</dbReference>
<name>U5QNS9_GLOK1</name>
<keyword evidence="11" id="KW-1185">Reference proteome</keyword>
<feature type="transmembrane region" description="Helical" evidence="7">
    <location>
        <begin position="336"/>
        <end position="360"/>
    </location>
</feature>
<evidence type="ECO:0000256" key="1">
    <source>
        <dbReference type="ARBA" id="ARBA00004127"/>
    </source>
</evidence>
<dbReference type="eggNOG" id="COG1009">
    <property type="taxonomic scope" value="Bacteria"/>
</dbReference>
<feature type="transmembrane region" description="Helical" evidence="7">
    <location>
        <begin position="490"/>
        <end position="509"/>
    </location>
</feature>
<dbReference type="KEGG" id="glj:GKIL_4345"/>
<feature type="transmembrane region" description="Helical" evidence="7">
    <location>
        <begin position="119"/>
        <end position="139"/>
    </location>
</feature>
<feature type="transmembrane region" description="Helical" evidence="7">
    <location>
        <begin position="599"/>
        <end position="620"/>
    </location>
</feature>
<dbReference type="Proteomes" id="UP000017396">
    <property type="component" value="Chromosome"/>
</dbReference>
<dbReference type="RefSeq" id="WP_023175963.1">
    <property type="nucleotide sequence ID" value="NC_022600.1"/>
</dbReference>
<reference evidence="10 11" key="1">
    <citation type="journal article" date="2013" name="PLoS ONE">
        <title>Cultivation and Complete Genome Sequencing of Gloeobacter kilaueensis sp. nov., from a Lava Cave in Kilauea Caldera, Hawai'i.</title>
        <authorList>
            <person name="Saw J.H."/>
            <person name="Schatz M."/>
            <person name="Brown M.V."/>
            <person name="Kunkel D.D."/>
            <person name="Foster J.S."/>
            <person name="Shick H."/>
            <person name="Christensen S."/>
            <person name="Hou S."/>
            <person name="Wan X."/>
            <person name="Donachie S.P."/>
        </authorList>
    </citation>
    <scope>NUCLEOTIDE SEQUENCE [LARGE SCALE GENOMIC DNA]</scope>
    <source>
        <strain evidence="11">JS</strain>
    </source>
</reference>
<dbReference type="OrthoDB" id="9807568at2"/>
<gene>
    <name evidence="10" type="primary">ndhF</name>
    <name evidence="10" type="ORF">GKIL_4345</name>
</gene>
<feature type="transmembrane region" description="Helical" evidence="7">
    <location>
        <begin position="312"/>
        <end position="330"/>
    </location>
</feature>
<dbReference type="GO" id="GO:0042773">
    <property type="term" value="P:ATP synthesis coupled electron transport"/>
    <property type="evidence" value="ECO:0007669"/>
    <property type="project" value="InterPro"/>
</dbReference>
<evidence type="ECO:0000259" key="8">
    <source>
        <dbReference type="Pfam" id="PF00361"/>
    </source>
</evidence>
<evidence type="ECO:0000313" key="10">
    <source>
        <dbReference type="EMBL" id="AGY60591.1"/>
    </source>
</evidence>
<feature type="transmembrane region" description="Helical" evidence="7">
    <location>
        <begin position="412"/>
        <end position="432"/>
    </location>
</feature>
<dbReference type="GO" id="GO:0003954">
    <property type="term" value="F:NADH dehydrogenase activity"/>
    <property type="evidence" value="ECO:0007669"/>
    <property type="project" value="TreeGrafter"/>
</dbReference>
<dbReference type="GO" id="GO:0015990">
    <property type="term" value="P:electron transport coupled proton transport"/>
    <property type="evidence" value="ECO:0007669"/>
    <property type="project" value="TreeGrafter"/>
</dbReference>
<comment type="function">
    <text evidence="5">NDH-1 shuttles electrons from NAD(P)H, via FMN and iron-sulfur (Fe-S) centers, to quinones in the respiratory chain. The immediate electron acceptor for the enzyme in this species is believed to be plastoquinone. Couples the redox reaction to proton translocation (for every two electrons transferred, four hydrogen ions are translocated across the cytoplasmic membrane), and thus conserves the redox energy in a proton gradient.</text>
</comment>
<dbReference type="STRING" id="1183438.GKIL_4345"/>
<dbReference type="PRINTS" id="PR01434">
    <property type="entry name" value="NADHDHGNASE5"/>
</dbReference>
<dbReference type="GO" id="GO:0012505">
    <property type="term" value="C:endomembrane system"/>
    <property type="evidence" value="ECO:0007669"/>
    <property type="project" value="UniProtKB-SubCell"/>
</dbReference>
<feature type="transmembrane region" description="Helical" evidence="7">
    <location>
        <begin position="381"/>
        <end position="400"/>
    </location>
</feature>
<organism evidence="10 11">
    <name type="scientific">Gloeobacter kilaueensis (strain ATCC BAA-2537 / CCAP 1431/1 / ULC 316 / JS1)</name>
    <dbReference type="NCBI Taxonomy" id="1183438"/>
    <lineage>
        <taxon>Bacteria</taxon>
        <taxon>Bacillati</taxon>
        <taxon>Cyanobacteriota</taxon>
        <taxon>Cyanophyceae</taxon>
        <taxon>Gloeobacterales</taxon>
        <taxon>Gloeobacteraceae</taxon>
        <taxon>Gloeobacter</taxon>
    </lineage>
</organism>
<keyword evidence="4 7" id="KW-0472">Membrane</keyword>
<accession>U5QNS9</accession>
<dbReference type="GO" id="GO:0008137">
    <property type="term" value="F:NADH dehydrogenase (ubiquinone) activity"/>
    <property type="evidence" value="ECO:0007669"/>
    <property type="project" value="InterPro"/>
</dbReference>
<dbReference type="PANTHER" id="PTHR42829:SF2">
    <property type="entry name" value="NADH-UBIQUINONE OXIDOREDUCTASE CHAIN 5"/>
    <property type="match status" value="1"/>
</dbReference>
<dbReference type="GO" id="GO:0016020">
    <property type="term" value="C:membrane"/>
    <property type="evidence" value="ECO:0007669"/>
    <property type="project" value="UniProtKB-SubCell"/>
</dbReference>
<dbReference type="EC" id="1.6.5.3" evidence="10"/>
<dbReference type="InterPro" id="IPR010217">
    <property type="entry name" value="NU5C2"/>
</dbReference>
<dbReference type="Gene3D" id="1.20.5.2700">
    <property type="match status" value="1"/>
</dbReference>
<feature type="transmembrane region" description="Helical" evidence="7">
    <location>
        <begin position="453"/>
        <end position="478"/>
    </location>
</feature>
<feature type="transmembrane region" description="Helical" evidence="7">
    <location>
        <begin position="41"/>
        <end position="63"/>
    </location>
</feature>
<sequence>MAEPFLLTGWWVPFYGLIGAVLTLPWALPGVVRRGGPRPAAYFNLAMTFLALGHALALLSVVWGKAPVRLEYLWLQAQDLRLTLSLEFSPTTVGAVVVITGMSLLAQLYALGYMEKDWALARFFAMLGVFEGAMCGLALSNSVLLSYALLEMLTVSTYLLVGFWYAQPLVQTAARDAFLIKRVGDLLLLMGVVTLANIAPSLDFQDLAAWAPHANLPPLTATLLGLALIAGPVGKCAQIPLHFWLDEAMEGPNPASIMRNSLVVGCGAYVLIKLQPVLAISTVGVGVLLAIGTVTAIGSSCIALAQIDIKRCLSYTTSANLGLIFVAVALQQNSVALLLLLTHAISKALLFMSSGAVILATSTQNITEMGGLWSRMPATSLAFVVGTTASVSILPLGTFWSSIYASERFWSVAPWAVVLLLLVNTLTTLNLTRLFVRVFLGSRQAKTRRSPEVIWLMSVPMISLIIVNLLSPVILYQLGLLTSVTGSVPTWMFALGLVATSVLGFALAWQYTPRPPQLTCRVILGFPQKDWMGLVDYLSHDLYIERFYRATIVAWVSGLSAAMSKLDRHLVDGFVNLVGVVTLAGGESLKRSVPGQTQYYLLTILFGVMAVFVYEMLTLIH</sequence>
<dbReference type="InterPro" id="IPR001516">
    <property type="entry name" value="Proton_antipo_N"/>
</dbReference>
<evidence type="ECO:0000313" key="11">
    <source>
        <dbReference type="Proteomes" id="UP000017396"/>
    </source>
</evidence>
<dbReference type="NCBIfam" id="TIGR01960">
    <property type="entry name" value="ndhF3_CO2"/>
    <property type="match status" value="1"/>
</dbReference>
<dbReference type="PANTHER" id="PTHR42829">
    <property type="entry name" value="NADH-UBIQUINONE OXIDOREDUCTASE CHAIN 5"/>
    <property type="match status" value="1"/>
</dbReference>
<comment type="subcellular location">
    <subcellularLocation>
        <location evidence="1">Endomembrane system</location>
        <topology evidence="1">Multi-pass membrane protein</topology>
    </subcellularLocation>
    <subcellularLocation>
        <location evidence="6">Membrane</location>
        <topology evidence="6">Multi-pass membrane protein</topology>
    </subcellularLocation>
</comment>
<dbReference type="Pfam" id="PF00662">
    <property type="entry name" value="Proton_antipo_N"/>
    <property type="match status" value="1"/>
</dbReference>
<keyword evidence="2 6" id="KW-0812">Transmembrane</keyword>
<evidence type="ECO:0000256" key="3">
    <source>
        <dbReference type="ARBA" id="ARBA00022989"/>
    </source>
</evidence>
<evidence type="ECO:0000256" key="4">
    <source>
        <dbReference type="ARBA" id="ARBA00023136"/>
    </source>
</evidence>
<dbReference type="EMBL" id="CP003587">
    <property type="protein sequence ID" value="AGY60591.1"/>
    <property type="molecule type" value="Genomic_DNA"/>
</dbReference>
<proteinExistence type="predicted"/>